<gene>
    <name evidence="2" type="ORF">SAMN05421541_109397</name>
</gene>
<evidence type="ECO:0000313" key="3">
    <source>
        <dbReference type="Proteomes" id="UP000199645"/>
    </source>
</evidence>
<feature type="transmembrane region" description="Helical" evidence="1">
    <location>
        <begin position="6"/>
        <end position="24"/>
    </location>
</feature>
<keyword evidence="1" id="KW-0812">Transmembrane</keyword>
<accession>A0A1I2I7H8</accession>
<evidence type="ECO:0000313" key="2">
    <source>
        <dbReference type="EMBL" id="SFF38255.1"/>
    </source>
</evidence>
<name>A0A1I2I7H8_9ACTN</name>
<feature type="transmembrane region" description="Helical" evidence="1">
    <location>
        <begin position="68"/>
        <end position="91"/>
    </location>
</feature>
<keyword evidence="3" id="KW-1185">Reference proteome</keyword>
<dbReference type="AlphaFoldDB" id="A0A1I2I7H8"/>
<evidence type="ECO:0000256" key="1">
    <source>
        <dbReference type="SAM" id="Phobius"/>
    </source>
</evidence>
<organism evidence="2 3">
    <name type="scientific">Actinoplanes philippinensis</name>
    <dbReference type="NCBI Taxonomy" id="35752"/>
    <lineage>
        <taxon>Bacteria</taxon>
        <taxon>Bacillati</taxon>
        <taxon>Actinomycetota</taxon>
        <taxon>Actinomycetes</taxon>
        <taxon>Micromonosporales</taxon>
        <taxon>Micromonosporaceae</taxon>
        <taxon>Actinoplanes</taxon>
    </lineage>
</organism>
<dbReference type="EMBL" id="FONV01000009">
    <property type="protein sequence ID" value="SFF38255.1"/>
    <property type="molecule type" value="Genomic_DNA"/>
</dbReference>
<dbReference type="STRING" id="35752.SAMN05421541_109397"/>
<keyword evidence="1" id="KW-0472">Membrane</keyword>
<sequence length="113" mass="12364">MDGVTIVLAAMGLGELFLGLYVLAAGRVPGGRVKDPEQIRKFGVFYILVSGFLLLQAVGNAGVQFDLFSWGVQAVLVLLSFVLGVIALTRYRPRFVLTKWRRGAEQTTPGHRD</sequence>
<protein>
    <submittedName>
        <fullName evidence="2">Uncharacterized protein</fullName>
    </submittedName>
</protein>
<proteinExistence type="predicted"/>
<keyword evidence="1" id="KW-1133">Transmembrane helix</keyword>
<reference evidence="2 3" key="1">
    <citation type="submission" date="2016-10" db="EMBL/GenBank/DDBJ databases">
        <authorList>
            <person name="de Groot N.N."/>
        </authorList>
    </citation>
    <scope>NUCLEOTIDE SEQUENCE [LARGE SCALE GENOMIC DNA]</scope>
    <source>
        <strain evidence="2 3">DSM 43019</strain>
    </source>
</reference>
<feature type="transmembrane region" description="Helical" evidence="1">
    <location>
        <begin position="44"/>
        <end position="62"/>
    </location>
</feature>
<dbReference type="Proteomes" id="UP000199645">
    <property type="component" value="Unassembled WGS sequence"/>
</dbReference>